<evidence type="ECO:0000313" key="4">
    <source>
        <dbReference type="Proteomes" id="UP001465976"/>
    </source>
</evidence>
<gene>
    <name evidence="3" type="ORF">V5O48_016786</name>
</gene>
<keyword evidence="1" id="KW-0812">Transmembrane</keyword>
<keyword evidence="1" id="KW-0472">Membrane</keyword>
<feature type="transmembrane region" description="Helical" evidence="1">
    <location>
        <begin position="13"/>
        <end position="36"/>
    </location>
</feature>
<evidence type="ECO:0000256" key="1">
    <source>
        <dbReference type="SAM" id="Phobius"/>
    </source>
</evidence>
<comment type="caution">
    <text evidence="3">The sequence shown here is derived from an EMBL/GenBank/DDBJ whole genome shotgun (WGS) entry which is preliminary data.</text>
</comment>
<evidence type="ECO:0000313" key="3">
    <source>
        <dbReference type="EMBL" id="KAL0565240.1"/>
    </source>
</evidence>
<evidence type="ECO:0000259" key="2">
    <source>
        <dbReference type="Pfam" id="PF09995"/>
    </source>
</evidence>
<protein>
    <recommendedName>
        <fullName evidence="2">ER-bound oxygenase mpaB/mpaB'/Rubber oxygenase catalytic domain-containing protein</fullName>
    </recommendedName>
</protein>
<dbReference type="InterPro" id="IPR046366">
    <property type="entry name" value="MPAB"/>
</dbReference>
<reference evidence="3 4" key="1">
    <citation type="submission" date="2024-02" db="EMBL/GenBank/DDBJ databases">
        <title>A draft genome for the cacao thread blight pathogen Marasmius crinis-equi.</title>
        <authorList>
            <person name="Cohen S.P."/>
            <person name="Baruah I.K."/>
            <person name="Amoako-Attah I."/>
            <person name="Bukari Y."/>
            <person name="Meinhardt L.W."/>
            <person name="Bailey B.A."/>
        </authorList>
    </citation>
    <scope>NUCLEOTIDE SEQUENCE [LARGE SCALE GENOMIC DNA]</scope>
    <source>
        <strain evidence="3 4">GH-76</strain>
    </source>
</reference>
<keyword evidence="4" id="KW-1185">Reference proteome</keyword>
<feature type="domain" description="ER-bound oxygenase mpaB/mpaB'/Rubber oxygenase catalytic" evidence="2">
    <location>
        <begin position="160"/>
        <end position="290"/>
    </location>
</feature>
<dbReference type="PANTHER" id="PTHR36124:SF1">
    <property type="entry name" value="ER-BOUND OXYGENASE MPAB_MPAB'_RUBBER OXYGENASE CATALYTIC DOMAIN-CONTAINING PROTEIN"/>
    <property type="match status" value="1"/>
</dbReference>
<accession>A0ABR3EQR5</accession>
<proteinExistence type="predicted"/>
<dbReference type="EMBL" id="JBAHYK010002354">
    <property type="protein sequence ID" value="KAL0565240.1"/>
    <property type="molecule type" value="Genomic_DNA"/>
</dbReference>
<organism evidence="3 4">
    <name type="scientific">Marasmius crinis-equi</name>
    <dbReference type="NCBI Taxonomy" id="585013"/>
    <lineage>
        <taxon>Eukaryota</taxon>
        <taxon>Fungi</taxon>
        <taxon>Dikarya</taxon>
        <taxon>Basidiomycota</taxon>
        <taxon>Agaricomycotina</taxon>
        <taxon>Agaricomycetes</taxon>
        <taxon>Agaricomycetidae</taxon>
        <taxon>Agaricales</taxon>
        <taxon>Marasmiineae</taxon>
        <taxon>Marasmiaceae</taxon>
        <taxon>Marasmius</taxon>
    </lineage>
</organism>
<sequence length="428" mass="50243">MIPNSVPSSLTNFLPWPTITIPALLLLGWVGVVRTLRWRRYKHIHRVYGPKFEAGMLTPEDAQEVLTNLTRWEMPLIMEYAYALALFKTYGIPTISKILVATKEFSSTEGISKRYADTMILIATWVACPISGLAANATGEKPEQDPRADLAIARTNWLHSHYPIKNDDYLYTLALFMFEPARWAARYGWRPLSDLENEALFIFWLEIGKRMNFKNLPENREDFQQWVSYYEDICMVPDKNNKHVAYYTTEELIFWVPKTFGLKELARRAVFALIDQNVRIAMMEPEQPQWIYTLFDTLLRIWAWQMRYLHLPRIRPYGQVAYELPKFKPGDEPLLRPNFFQPKPWYKPEAAWFGGWLKDWLLVQVGWYSHMPSKNLKSEGYRLDTTGPLKFEHDGQEETYQMAEKMLGCPIQAPWRKRLNSDVKVNGI</sequence>
<dbReference type="Pfam" id="PF09995">
    <property type="entry name" value="MPAB_Lcp_cat"/>
    <property type="match status" value="1"/>
</dbReference>
<dbReference type="PANTHER" id="PTHR36124">
    <property type="match status" value="1"/>
</dbReference>
<dbReference type="InterPro" id="IPR018713">
    <property type="entry name" value="MPAB/Lcp_cat_dom"/>
</dbReference>
<name>A0ABR3EQR5_9AGAR</name>
<keyword evidence="1" id="KW-1133">Transmembrane helix</keyword>
<dbReference type="Proteomes" id="UP001465976">
    <property type="component" value="Unassembled WGS sequence"/>
</dbReference>